<dbReference type="SUPFAM" id="SSF52540">
    <property type="entry name" value="P-loop containing nucleoside triphosphate hydrolases"/>
    <property type="match status" value="1"/>
</dbReference>
<feature type="domain" description="SF4 helicase" evidence="13">
    <location>
        <begin position="177"/>
        <end position="440"/>
    </location>
</feature>
<comment type="caution">
    <text evidence="14">The sequence shown here is derived from an EMBL/GenBank/DDBJ whole genome shotgun (WGS) entry which is preliminary data.</text>
</comment>
<keyword evidence="3 12" id="KW-0235">DNA replication</keyword>
<dbReference type="PANTHER" id="PTHR30153">
    <property type="entry name" value="REPLICATIVE DNA HELICASE DNAB"/>
    <property type="match status" value="1"/>
</dbReference>
<dbReference type="EMBL" id="JRMW01000024">
    <property type="protein sequence ID" value="KGF04861.1"/>
    <property type="molecule type" value="Genomic_DNA"/>
</dbReference>
<keyword evidence="8 12" id="KW-0238">DNA-binding</keyword>
<accession>A0A095X5B4</accession>
<dbReference type="InterPro" id="IPR036185">
    <property type="entry name" value="DNA_heli_DnaB-like_N_sf"/>
</dbReference>
<evidence type="ECO:0000256" key="6">
    <source>
        <dbReference type="ARBA" id="ARBA00022806"/>
    </source>
</evidence>
<keyword evidence="2 12" id="KW-0639">Primosome</keyword>
<gene>
    <name evidence="14" type="ORF">HMPREF1630_02240</name>
</gene>
<evidence type="ECO:0000256" key="7">
    <source>
        <dbReference type="ARBA" id="ARBA00022840"/>
    </source>
</evidence>
<comment type="catalytic activity">
    <reaction evidence="10 12">
        <text>ATP + H2O = ADP + phosphate + H(+)</text>
        <dbReference type="Rhea" id="RHEA:13065"/>
        <dbReference type="ChEBI" id="CHEBI:15377"/>
        <dbReference type="ChEBI" id="CHEBI:15378"/>
        <dbReference type="ChEBI" id="CHEBI:30616"/>
        <dbReference type="ChEBI" id="CHEBI:43474"/>
        <dbReference type="ChEBI" id="CHEBI:456216"/>
        <dbReference type="EC" id="5.6.2.3"/>
    </reaction>
</comment>
<dbReference type="Gene3D" id="3.40.50.300">
    <property type="entry name" value="P-loop containing nucleotide triphosphate hydrolases"/>
    <property type="match status" value="1"/>
</dbReference>
<evidence type="ECO:0000313" key="15">
    <source>
        <dbReference type="Proteomes" id="UP000029579"/>
    </source>
</evidence>
<dbReference type="CDD" id="cd00984">
    <property type="entry name" value="DnaB_C"/>
    <property type="match status" value="1"/>
</dbReference>
<keyword evidence="5 12" id="KW-0378">Hydrolase</keyword>
<dbReference type="GO" id="GO:0016887">
    <property type="term" value="F:ATP hydrolysis activity"/>
    <property type="evidence" value="ECO:0007669"/>
    <property type="project" value="RHEA"/>
</dbReference>
<dbReference type="AlphaFoldDB" id="A0A095X5B4"/>
<dbReference type="InterPro" id="IPR007694">
    <property type="entry name" value="DNA_helicase_DnaB-like_C"/>
</dbReference>
<keyword evidence="6 12" id="KW-0347">Helicase</keyword>
<evidence type="ECO:0000313" key="14">
    <source>
        <dbReference type="EMBL" id="KGF04861.1"/>
    </source>
</evidence>
<dbReference type="InterPro" id="IPR016136">
    <property type="entry name" value="DNA_helicase_N/primase_C"/>
</dbReference>
<dbReference type="Gene3D" id="1.10.860.10">
    <property type="entry name" value="DNAb Helicase, Chain A"/>
    <property type="match status" value="1"/>
</dbReference>
<proteinExistence type="inferred from homology"/>
<comment type="function">
    <text evidence="12">The main replicative DNA helicase, it participates in initiation and elongation during chromosome replication. Travels ahead of the DNA replisome, separating dsDNA into templates for DNA synthesis. A processive ATP-dependent 5'-3' DNA helicase it has DNA-dependent ATPase activity.</text>
</comment>
<dbReference type="Proteomes" id="UP000029579">
    <property type="component" value="Unassembled WGS sequence"/>
</dbReference>
<dbReference type="Pfam" id="PF00772">
    <property type="entry name" value="DnaB"/>
    <property type="match status" value="1"/>
</dbReference>
<dbReference type="OrthoDB" id="9773982at2"/>
<evidence type="ECO:0000256" key="11">
    <source>
        <dbReference type="NCBIfam" id="TIGR00665"/>
    </source>
</evidence>
<evidence type="ECO:0000256" key="12">
    <source>
        <dbReference type="RuleBase" id="RU362085"/>
    </source>
</evidence>
<evidence type="ECO:0000256" key="1">
    <source>
        <dbReference type="ARBA" id="ARBA00008428"/>
    </source>
</evidence>
<keyword evidence="7 12" id="KW-0067">ATP-binding</keyword>
<evidence type="ECO:0000256" key="9">
    <source>
        <dbReference type="ARBA" id="ARBA00023235"/>
    </source>
</evidence>
<evidence type="ECO:0000259" key="13">
    <source>
        <dbReference type="PROSITE" id="PS51199"/>
    </source>
</evidence>
<dbReference type="GO" id="GO:0003677">
    <property type="term" value="F:DNA binding"/>
    <property type="evidence" value="ECO:0007669"/>
    <property type="project" value="UniProtKB-UniRule"/>
</dbReference>
<dbReference type="InterPro" id="IPR007693">
    <property type="entry name" value="DNA_helicase_DnaB-like_N"/>
</dbReference>
<dbReference type="EC" id="5.6.2.3" evidence="11 12"/>
<dbReference type="InterPro" id="IPR027417">
    <property type="entry name" value="P-loop_NTPase"/>
</dbReference>
<reference evidence="14 15" key="1">
    <citation type="submission" date="2014-07" db="EMBL/GenBank/DDBJ databases">
        <authorList>
            <person name="McCorrison J."/>
            <person name="Sanka R."/>
            <person name="Torralba M."/>
            <person name="Gillis M."/>
            <person name="Haft D.H."/>
            <person name="Methe B."/>
            <person name="Sutton G."/>
            <person name="Nelson K.E."/>
        </authorList>
    </citation>
    <scope>NUCLEOTIDE SEQUENCE [LARGE SCALE GENOMIC DNA]</scope>
    <source>
        <strain evidence="14 15">S7-1-13</strain>
    </source>
</reference>
<name>A0A095X5B4_9FIRM</name>
<dbReference type="InterPro" id="IPR007692">
    <property type="entry name" value="DNA_helicase_DnaB"/>
</dbReference>
<evidence type="ECO:0000256" key="10">
    <source>
        <dbReference type="ARBA" id="ARBA00048954"/>
    </source>
</evidence>
<sequence>MTDGLRPLPYDFLSEQAIIGCILSKNSTFDSANQIIKPVDFYDSRTQRIYKSIVTMFEKDIKVDYVSLVSQLSSENILQEVGGEEFITEITLSSFYTPNIETYCKTVKEKSLLRSLIGASEDIIDSSYKQTDDVSDILAIAENRIFEISQDSHSQGLVRVSETMDETLKQINELTLADGKITGVATGLDVVDNKLSGLQNSQLILLAARPAMGKTALGLTMAWNAAKVGKSVAFFSLEMSTYQLNQRLLSMVSLVSLESIINGSIRDDDWTLLIDATKKIVKTDLYVDETPGIRLSEMKSKLKRLKAERGLDLVVIDYLQLMQADGRQENRQNEIASISRGLKSLSKELNCPILSLAQLSREADKRADHRPILSDLRESGAIEQDADVVMLLYREDYYDEEVEPNQAKVIFAKHRNGATGTVDLFFNKQCTTFTDLSLREENV</sequence>
<keyword evidence="9" id="KW-0413">Isomerase</keyword>
<dbReference type="Pfam" id="PF03796">
    <property type="entry name" value="DnaB_C"/>
    <property type="match status" value="1"/>
</dbReference>
<evidence type="ECO:0000256" key="2">
    <source>
        <dbReference type="ARBA" id="ARBA00022515"/>
    </source>
</evidence>
<dbReference type="GO" id="GO:0006269">
    <property type="term" value="P:DNA replication, synthesis of primer"/>
    <property type="evidence" value="ECO:0007669"/>
    <property type="project" value="UniProtKB-UniRule"/>
</dbReference>
<protein>
    <recommendedName>
        <fullName evidence="11 12">Replicative DNA helicase</fullName>
        <ecNumber evidence="11 12">5.6.2.3</ecNumber>
    </recommendedName>
</protein>
<dbReference type="NCBIfam" id="TIGR00665">
    <property type="entry name" value="DnaB"/>
    <property type="match status" value="1"/>
</dbReference>
<dbReference type="GO" id="GO:0005829">
    <property type="term" value="C:cytosol"/>
    <property type="evidence" value="ECO:0007669"/>
    <property type="project" value="TreeGrafter"/>
</dbReference>
<dbReference type="eggNOG" id="COG0305">
    <property type="taxonomic scope" value="Bacteria"/>
</dbReference>
<evidence type="ECO:0000256" key="5">
    <source>
        <dbReference type="ARBA" id="ARBA00022801"/>
    </source>
</evidence>
<dbReference type="PANTHER" id="PTHR30153:SF2">
    <property type="entry name" value="REPLICATIVE DNA HELICASE"/>
    <property type="match status" value="1"/>
</dbReference>
<organism evidence="14 15">
    <name type="scientific">Anaerococcus lactolyticus S7-1-13</name>
    <dbReference type="NCBI Taxonomy" id="1284686"/>
    <lineage>
        <taxon>Bacteria</taxon>
        <taxon>Bacillati</taxon>
        <taxon>Bacillota</taxon>
        <taxon>Tissierellia</taxon>
        <taxon>Tissierellales</taxon>
        <taxon>Peptoniphilaceae</taxon>
        <taxon>Anaerococcus</taxon>
    </lineage>
</organism>
<comment type="similarity">
    <text evidence="1 12">Belongs to the helicase family. DnaB subfamily.</text>
</comment>
<dbReference type="GO" id="GO:0005524">
    <property type="term" value="F:ATP binding"/>
    <property type="evidence" value="ECO:0007669"/>
    <property type="project" value="UniProtKB-UniRule"/>
</dbReference>
<evidence type="ECO:0000256" key="4">
    <source>
        <dbReference type="ARBA" id="ARBA00022741"/>
    </source>
</evidence>
<dbReference type="GO" id="GO:0043139">
    <property type="term" value="F:5'-3' DNA helicase activity"/>
    <property type="evidence" value="ECO:0007669"/>
    <property type="project" value="UniProtKB-EC"/>
</dbReference>
<dbReference type="GO" id="GO:1990077">
    <property type="term" value="C:primosome complex"/>
    <property type="evidence" value="ECO:0007669"/>
    <property type="project" value="UniProtKB-UniRule"/>
</dbReference>
<dbReference type="RefSeq" id="WP_004828638.1">
    <property type="nucleotide sequence ID" value="NZ_JRMW01000024.1"/>
</dbReference>
<dbReference type="PROSITE" id="PS51199">
    <property type="entry name" value="SF4_HELICASE"/>
    <property type="match status" value="1"/>
</dbReference>
<dbReference type="SUPFAM" id="SSF48024">
    <property type="entry name" value="N-terminal domain of DnaB helicase"/>
    <property type="match status" value="1"/>
</dbReference>
<evidence type="ECO:0000256" key="8">
    <source>
        <dbReference type="ARBA" id="ARBA00023125"/>
    </source>
</evidence>
<keyword evidence="4 12" id="KW-0547">Nucleotide-binding</keyword>
<evidence type="ECO:0000256" key="3">
    <source>
        <dbReference type="ARBA" id="ARBA00022705"/>
    </source>
</evidence>